<dbReference type="RefSeq" id="WP_133359118.1">
    <property type="nucleotide sequence ID" value="NZ_SMUV01000059.1"/>
</dbReference>
<comment type="caution">
    <text evidence="1">The sequence shown here is derived from an EMBL/GenBank/DDBJ whole genome shotgun (WGS) entry which is preliminary data.</text>
</comment>
<dbReference type="Proteomes" id="UP000295301">
    <property type="component" value="Unassembled WGS sequence"/>
</dbReference>
<dbReference type="AlphaFoldDB" id="A0A4R5VCF5"/>
<reference evidence="1 2" key="1">
    <citation type="submission" date="2019-03" db="EMBL/GenBank/DDBJ databases">
        <title>Ruegeria lutea sp. nov., a novel strain, isolated from marine sediment, the Masan Bay, South Korea.</title>
        <authorList>
            <person name="Kim J."/>
            <person name="Kim D.-Y."/>
            <person name="Lee S.-S."/>
        </authorList>
    </citation>
    <scope>NUCLEOTIDE SEQUENCE [LARGE SCALE GENOMIC DNA]</scope>
    <source>
        <strain evidence="1 2">318-1</strain>
    </source>
</reference>
<name>A0A4R5VCF5_9RHOB</name>
<evidence type="ECO:0000313" key="1">
    <source>
        <dbReference type="EMBL" id="TDK49998.1"/>
    </source>
</evidence>
<evidence type="ECO:0000313" key="2">
    <source>
        <dbReference type="Proteomes" id="UP000295301"/>
    </source>
</evidence>
<protein>
    <recommendedName>
        <fullName evidence="3">Lipopolysaccharide export system protein LptC</fullName>
    </recommendedName>
</protein>
<dbReference type="OrthoDB" id="7871110at2"/>
<proteinExistence type="predicted"/>
<gene>
    <name evidence="1" type="ORF">E1832_07485</name>
</gene>
<dbReference type="EMBL" id="SMUV01000059">
    <property type="protein sequence ID" value="TDK49998.1"/>
    <property type="molecule type" value="Genomic_DNA"/>
</dbReference>
<keyword evidence="2" id="KW-1185">Reference proteome</keyword>
<evidence type="ECO:0008006" key="3">
    <source>
        <dbReference type="Google" id="ProtNLM"/>
    </source>
</evidence>
<sequence>MDSHSRFVAYLKVILPLAALALLSTLFLLSSSIDPEGTLPFARKEIEARVRGQQITAPFFSGTTDGGDEINVSARLARPGGQGGLAEAEALDARLKLAKGGEIALRSQTGSIDPQSDRASFAGAVEITTSTGYTVRTEQLDATIGTFHASTPGAVRATGPVGELTAGQMEIAAKNPGGPMHMVFKNGVKLIYDPKKSPER</sequence>
<accession>A0A4R5VCF5</accession>
<organism evidence="1 2">
    <name type="scientific">Antarcticimicrobium luteum</name>
    <dbReference type="NCBI Taxonomy" id="2547397"/>
    <lineage>
        <taxon>Bacteria</taxon>
        <taxon>Pseudomonadati</taxon>
        <taxon>Pseudomonadota</taxon>
        <taxon>Alphaproteobacteria</taxon>
        <taxon>Rhodobacterales</taxon>
        <taxon>Paracoccaceae</taxon>
        <taxon>Antarcticimicrobium</taxon>
    </lineage>
</organism>
<dbReference type="Gene3D" id="2.60.450.10">
    <property type="entry name" value="Lipopolysaccharide (LPS) transport protein A like domain"/>
    <property type="match status" value="1"/>
</dbReference>